<evidence type="ECO:0000256" key="2">
    <source>
        <dbReference type="ARBA" id="ARBA00022679"/>
    </source>
</evidence>
<dbReference type="InterPro" id="IPR013482">
    <property type="entry name" value="Molybde_CF_guanTrfase"/>
</dbReference>
<keyword evidence="3" id="KW-0479">Metal-binding</keyword>
<evidence type="ECO:0000313" key="10">
    <source>
        <dbReference type="Proteomes" id="UP000317078"/>
    </source>
</evidence>
<keyword evidence="9" id="KW-0548">Nucleotidyltransferase</keyword>
<evidence type="ECO:0000256" key="4">
    <source>
        <dbReference type="ARBA" id="ARBA00022741"/>
    </source>
</evidence>
<evidence type="ECO:0000256" key="3">
    <source>
        <dbReference type="ARBA" id="ARBA00022723"/>
    </source>
</evidence>
<proteinExistence type="predicted"/>
<keyword evidence="1" id="KW-0963">Cytoplasm</keyword>
<dbReference type="Pfam" id="PF12804">
    <property type="entry name" value="NTP_transf_3"/>
    <property type="match status" value="1"/>
</dbReference>
<dbReference type="EMBL" id="RCZP01000005">
    <property type="protein sequence ID" value="TPG58663.1"/>
    <property type="molecule type" value="Genomic_DNA"/>
</dbReference>
<protein>
    <submittedName>
        <fullName evidence="9">Molybdenum cofactor guanylyltransferase</fullName>
        <ecNumber evidence="9">2.7.7.77</ecNumber>
    </submittedName>
</protein>
<evidence type="ECO:0000313" key="9">
    <source>
        <dbReference type="EMBL" id="TPG58663.1"/>
    </source>
</evidence>
<dbReference type="EC" id="2.7.7.77" evidence="9"/>
<evidence type="ECO:0000256" key="7">
    <source>
        <dbReference type="ARBA" id="ARBA00023150"/>
    </source>
</evidence>
<dbReference type="AlphaFoldDB" id="A0A502GD75"/>
<dbReference type="NCBIfam" id="TIGR02665">
    <property type="entry name" value="molyb_mobA"/>
    <property type="match status" value="1"/>
</dbReference>
<evidence type="ECO:0000256" key="6">
    <source>
        <dbReference type="ARBA" id="ARBA00023134"/>
    </source>
</evidence>
<dbReference type="OrthoDB" id="9788394at2"/>
<accession>A0A502GD75</accession>
<keyword evidence="4" id="KW-0547">Nucleotide-binding</keyword>
<comment type="caution">
    <text evidence="9">The sequence shown here is derived from an EMBL/GenBank/DDBJ whole genome shotgun (WGS) entry which is preliminary data.</text>
</comment>
<dbReference type="Gene3D" id="3.90.550.10">
    <property type="entry name" value="Spore Coat Polysaccharide Biosynthesis Protein SpsA, Chain A"/>
    <property type="match status" value="1"/>
</dbReference>
<dbReference type="PANTHER" id="PTHR19136:SF81">
    <property type="entry name" value="MOLYBDENUM COFACTOR GUANYLYLTRANSFERASE"/>
    <property type="match status" value="1"/>
</dbReference>
<keyword evidence="5" id="KW-0460">Magnesium</keyword>
<dbReference type="PANTHER" id="PTHR19136">
    <property type="entry name" value="MOLYBDENUM COFACTOR GUANYLYLTRANSFERASE"/>
    <property type="match status" value="1"/>
</dbReference>
<feature type="domain" description="MobA-like NTP transferase" evidence="8">
    <location>
        <begin position="1"/>
        <end position="149"/>
    </location>
</feature>
<evidence type="ECO:0000259" key="8">
    <source>
        <dbReference type="Pfam" id="PF12804"/>
    </source>
</evidence>
<dbReference type="InterPro" id="IPR029044">
    <property type="entry name" value="Nucleotide-diphossugar_trans"/>
</dbReference>
<keyword evidence="7" id="KW-0501">Molybdenum cofactor biosynthesis</keyword>
<name>A0A502GD75_9PROT</name>
<dbReference type="GO" id="GO:0046872">
    <property type="term" value="F:metal ion binding"/>
    <property type="evidence" value="ECO:0007669"/>
    <property type="project" value="UniProtKB-KW"/>
</dbReference>
<gene>
    <name evidence="9" type="primary">mobA</name>
    <name evidence="9" type="ORF">EAH89_07845</name>
</gene>
<dbReference type="GO" id="GO:1902758">
    <property type="term" value="P:bis(molybdopterin guanine dinucleotide)molybdenum biosynthetic process"/>
    <property type="evidence" value="ECO:0007669"/>
    <property type="project" value="TreeGrafter"/>
</dbReference>
<keyword evidence="10" id="KW-1185">Reference proteome</keyword>
<dbReference type="CDD" id="cd02503">
    <property type="entry name" value="MobA"/>
    <property type="match status" value="1"/>
</dbReference>
<dbReference type="GO" id="GO:0061603">
    <property type="term" value="F:molybdenum cofactor guanylyltransferase activity"/>
    <property type="evidence" value="ECO:0007669"/>
    <property type="project" value="UniProtKB-EC"/>
</dbReference>
<dbReference type="GO" id="GO:0005525">
    <property type="term" value="F:GTP binding"/>
    <property type="evidence" value="ECO:0007669"/>
    <property type="project" value="UniProtKB-KW"/>
</dbReference>
<dbReference type="InterPro" id="IPR025877">
    <property type="entry name" value="MobA-like_NTP_Trfase"/>
</dbReference>
<organism evidence="9 10">
    <name type="scientific">Muricoccus nepalensis</name>
    <dbReference type="NCBI Taxonomy" id="1854500"/>
    <lineage>
        <taxon>Bacteria</taxon>
        <taxon>Pseudomonadati</taxon>
        <taxon>Pseudomonadota</taxon>
        <taxon>Alphaproteobacteria</taxon>
        <taxon>Acetobacterales</taxon>
        <taxon>Roseomonadaceae</taxon>
        <taxon>Muricoccus</taxon>
    </lineage>
</organism>
<dbReference type="Proteomes" id="UP000317078">
    <property type="component" value="Unassembled WGS sequence"/>
</dbReference>
<evidence type="ECO:0000256" key="1">
    <source>
        <dbReference type="ARBA" id="ARBA00022490"/>
    </source>
</evidence>
<keyword evidence="2 9" id="KW-0808">Transferase</keyword>
<keyword evidence="6" id="KW-0342">GTP-binding</keyword>
<dbReference type="SUPFAM" id="SSF53448">
    <property type="entry name" value="Nucleotide-diphospho-sugar transferases"/>
    <property type="match status" value="1"/>
</dbReference>
<sequence length="187" mass="18643">MGGGDKALLPLLGRPMLAHLLARLAPQVDALALSANGDPARFREAAPGMAVVADPLPSHPGPLAGILAGMERAAGLGMGWVLSVPGDTPLVPSDLAARLGAALEGSGAAIACAASGGRAHPPVALWPVGLRGDLRRALLAGEGKVSRWAAPHGVATVEWAGDPFLNANAPADLPVLEAALRGQNSPA</sequence>
<reference evidence="9 10" key="1">
    <citation type="journal article" date="2019" name="Environ. Microbiol.">
        <title>Species interactions and distinct microbial communities in high Arctic permafrost affected cryosols are associated with the CH4 and CO2 gas fluxes.</title>
        <authorList>
            <person name="Altshuler I."/>
            <person name="Hamel J."/>
            <person name="Turney S."/>
            <person name="Magnuson E."/>
            <person name="Levesque R."/>
            <person name="Greer C."/>
            <person name="Whyte L.G."/>
        </authorList>
    </citation>
    <scope>NUCLEOTIDE SEQUENCE [LARGE SCALE GENOMIC DNA]</scope>
    <source>
        <strain evidence="9 10">S9.3B</strain>
    </source>
</reference>
<evidence type="ECO:0000256" key="5">
    <source>
        <dbReference type="ARBA" id="ARBA00022842"/>
    </source>
</evidence>